<evidence type="ECO:0000256" key="1">
    <source>
        <dbReference type="ARBA" id="ARBA00009437"/>
    </source>
</evidence>
<keyword evidence="2" id="KW-0805">Transcription regulation</keyword>
<dbReference type="FunFam" id="1.10.10.10:FF:000001">
    <property type="entry name" value="LysR family transcriptional regulator"/>
    <property type="match status" value="1"/>
</dbReference>
<proteinExistence type="inferred from homology"/>
<gene>
    <name evidence="6" type="ORF">KZZ10_07595</name>
</gene>
<evidence type="ECO:0000256" key="3">
    <source>
        <dbReference type="ARBA" id="ARBA00023125"/>
    </source>
</evidence>
<evidence type="ECO:0000259" key="5">
    <source>
        <dbReference type="PROSITE" id="PS50931"/>
    </source>
</evidence>
<evidence type="ECO:0000256" key="2">
    <source>
        <dbReference type="ARBA" id="ARBA00023015"/>
    </source>
</evidence>
<dbReference type="GO" id="GO:0000976">
    <property type="term" value="F:transcription cis-regulatory region binding"/>
    <property type="evidence" value="ECO:0007669"/>
    <property type="project" value="TreeGrafter"/>
</dbReference>
<dbReference type="EMBL" id="JAHXRI010000006">
    <property type="protein sequence ID" value="MBZ1350508.1"/>
    <property type="molecule type" value="Genomic_DNA"/>
</dbReference>
<dbReference type="AlphaFoldDB" id="A0A953T1P0"/>
<keyword evidence="3" id="KW-0238">DNA-binding</keyword>
<dbReference type="InterPro" id="IPR036390">
    <property type="entry name" value="WH_DNA-bd_sf"/>
</dbReference>
<dbReference type="PRINTS" id="PR00039">
    <property type="entry name" value="HTHLYSR"/>
</dbReference>
<evidence type="ECO:0000313" key="7">
    <source>
        <dbReference type="Proteomes" id="UP000739565"/>
    </source>
</evidence>
<keyword evidence="7" id="KW-1185">Reference proteome</keyword>
<accession>A0A953T1P0</accession>
<dbReference type="PROSITE" id="PS50931">
    <property type="entry name" value="HTH_LYSR"/>
    <property type="match status" value="1"/>
</dbReference>
<keyword evidence="4" id="KW-0804">Transcription</keyword>
<comment type="similarity">
    <text evidence="1">Belongs to the LysR transcriptional regulatory family.</text>
</comment>
<dbReference type="Gene3D" id="3.40.190.290">
    <property type="match status" value="1"/>
</dbReference>
<dbReference type="InterPro" id="IPR005119">
    <property type="entry name" value="LysR_subst-bd"/>
</dbReference>
<reference evidence="6" key="1">
    <citation type="submission" date="2021-07" db="EMBL/GenBank/DDBJ databases">
        <title>New genus and species of the family Alcaligenaceae.</title>
        <authorList>
            <person name="Hahn M.W."/>
        </authorList>
    </citation>
    <scope>NUCLEOTIDE SEQUENCE</scope>
    <source>
        <strain evidence="6">LF4-65</strain>
    </source>
</reference>
<sequence length="295" mass="32359">MIEIRNLETFVWVATLTSFRAAAHKLNTTQPAVSQRIASLESSLGVKLLERNARGVKLTTKGLELLEHAKRMLDLKQEMLNAAESPNTITGQVRIGVSETIVQTWLPQFLESVHARYPSVSVELEVETTPVLREQVLSHRLNLAFLLGPLLSPQLENIPICKYPLAWIASPKLGLNNKVSLEQVCEYPIITYSAASAPHHFVRSLITASGIHAPRMYGSASLSVVVRMTLDAIGVAVITPTFLKAELSEGRLCLLNVTASELPELAFTASWAKGPDEHIARALAKLAEKVSGQYH</sequence>
<dbReference type="CDD" id="cd05466">
    <property type="entry name" value="PBP2_LTTR_substrate"/>
    <property type="match status" value="1"/>
</dbReference>
<comment type="caution">
    <text evidence="6">The sequence shown here is derived from an EMBL/GenBank/DDBJ whole genome shotgun (WGS) entry which is preliminary data.</text>
</comment>
<dbReference type="InterPro" id="IPR000847">
    <property type="entry name" value="LysR_HTH_N"/>
</dbReference>
<name>A0A953T1P0_9BURK</name>
<dbReference type="Gene3D" id="1.10.10.10">
    <property type="entry name" value="Winged helix-like DNA-binding domain superfamily/Winged helix DNA-binding domain"/>
    <property type="match status" value="1"/>
</dbReference>
<dbReference type="Pfam" id="PF00126">
    <property type="entry name" value="HTH_1"/>
    <property type="match status" value="1"/>
</dbReference>
<feature type="domain" description="HTH lysR-type" evidence="5">
    <location>
        <begin position="2"/>
        <end position="59"/>
    </location>
</feature>
<dbReference type="PANTHER" id="PTHR30126">
    <property type="entry name" value="HTH-TYPE TRANSCRIPTIONAL REGULATOR"/>
    <property type="match status" value="1"/>
</dbReference>
<dbReference type="GO" id="GO:0003700">
    <property type="term" value="F:DNA-binding transcription factor activity"/>
    <property type="evidence" value="ECO:0007669"/>
    <property type="project" value="InterPro"/>
</dbReference>
<dbReference type="Proteomes" id="UP000739565">
    <property type="component" value="Unassembled WGS sequence"/>
</dbReference>
<dbReference type="PANTHER" id="PTHR30126:SF77">
    <property type="entry name" value="TRANSCRIPTIONAL REGULATORY PROTEIN"/>
    <property type="match status" value="1"/>
</dbReference>
<dbReference type="Pfam" id="PF03466">
    <property type="entry name" value="LysR_substrate"/>
    <property type="match status" value="1"/>
</dbReference>
<dbReference type="RefSeq" id="WP_259660884.1">
    <property type="nucleotide sequence ID" value="NZ_JAHXRI010000006.1"/>
</dbReference>
<dbReference type="InterPro" id="IPR036388">
    <property type="entry name" value="WH-like_DNA-bd_sf"/>
</dbReference>
<evidence type="ECO:0000256" key="4">
    <source>
        <dbReference type="ARBA" id="ARBA00023163"/>
    </source>
</evidence>
<protein>
    <submittedName>
        <fullName evidence="6">LysR family transcriptional regulator</fullName>
    </submittedName>
</protein>
<dbReference type="SUPFAM" id="SSF53850">
    <property type="entry name" value="Periplasmic binding protein-like II"/>
    <property type="match status" value="1"/>
</dbReference>
<evidence type="ECO:0000313" key="6">
    <source>
        <dbReference type="EMBL" id="MBZ1350508.1"/>
    </source>
</evidence>
<dbReference type="SUPFAM" id="SSF46785">
    <property type="entry name" value="Winged helix' DNA-binding domain"/>
    <property type="match status" value="1"/>
</dbReference>
<organism evidence="6 7">
    <name type="scientific">Zwartia hollandica</name>
    <dbReference type="NCBI Taxonomy" id="324606"/>
    <lineage>
        <taxon>Bacteria</taxon>
        <taxon>Pseudomonadati</taxon>
        <taxon>Pseudomonadota</taxon>
        <taxon>Betaproteobacteria</taxon>
        <taxon>Burkholderiales</taxon>
        <taxon>Alcaligenaceae</taxon>
        <taxon>Zwartia</taxon>
    </lineage>
</organism>